<evidence type="ECO:0000313" key="3">
    <source>
        <dbReference type="Proteomes" id="UP000464675"/>
    </source>
</evidence>
<dbReference type="Proteomes" id="UP000464675">
    <property type="component" value="Chromosome"/>
</dbReference>
<proteinExistence type="predicted"/>
<protein>
    <submittedName>
        <fullName evidence="1">Uncharacterized protein</fullName>
    </submittedName>
</protein>
<name>A0A6P1T7G2_9GAMM</name>
<dbReference type="AlphaFoldDB" id="A0A6P1T7G2"/>
<sequence>MNERSTFGIPISTLEVGKQDDIIVINGAPRKKLMNCSNSRSLRKATTYLLPSQIWGLTYLENT</sequence>
<dbReference type="RefSeq" id="WP_161857304.1">
    <property type="nucleotide sequence ID" value="NZ_CP047491.1"/>
</dbReference>
<reference evidence="2 3" key="1">
    <citation type="submission" date="2020-01" db="EMBL/GenBank/DDBJ databases">
        <title>The possibility of degradation of plastic by Microbulbifer hydrolyticus IRE-31.</title>
        <authorList>
            <person name="Liu L."/>
        </authorList>
    </citation>
    <scope>NUCLEOTIDE SEQUENCE [LARGE SCALE GENOMIC DNA]</scope>
    <source>
        <strain evidence="2 3">IRE-31</strain>
    </source>
</reference>
<dbReference type="EMBL" id="CP047491">
    <property type="protein sequence ID" value="QHQ37967.1"/>
    <property type="molecule type" value="Genomic_DNA"/>
</dbReference>
<accession>A0A6P1T7G2</accession>
<dbReference type="EMBL" id="JACHHR010000002">
    <property type="protein sequence ID" value="MBB5211267.1"/>
    <property type="molecule type" value="Genomic_DNA"/>
</dbReference>
<evidence type="ECO:0000313" key="1">
    <source>
        <dbReference type="EMBL" id="MBB5211267.1"/>
    </source>
</evidence>
<organism evidence="1 4">
    <name type="scientific">Microbulbifer hydrolyticus</name>
    <dbReference type="NCBI Taxonomy" id="48074"/>
    <lineage>
        <taxon>Bacteria</taxon>
        <taxon>Pseudomonadati</taxon>
        <taxon>Pseudomonadota</taxon>
        <taxon>Gammaproteobacteria</taxon>
        <taxon>Cellvibrionales</taxon>
        <taxon>Microbulbiferaceae</taxon>
        <taxon>Microbulbifer</taxon>
    </lineage>
</organism>
<keyword evidence="3" id="KW-1185">Reference proteome</keyword>
<evidence type="ECO:0000313" key="4">
    <source>
        <dbReference type="Proteomes" id="UP000563601"/>
    </source>
</evidence>
<reference evidence="1 4" key="2">
    <citation type="submission" date="2020-08" db="EMBL/GenBank/DDBJ databases">
        <title>Genomic Encyclopedia of Type Strains, Phase IV (KMG-IV): sequencing the most valuable type-strain genomes for metagenomic binning, comparative biology and taxonomic classification.</title>
        <authorList>
            <person name="Goeker M."/>
        </authorList>
    </citation>
    <scope>NUCLEOTIDE SEQUENCE [LARGE SCALE GENOMIC DNA]</scope>
    <source>
        <strain evidence="1 4">DSM 11525</strain>
    </source>
</reference>
<dbReference type="Proteomes" id="UP000563601">
    <property type="component" value="Unassembled WGS sequence"/>
</dbReference>
<evidence type="ECO:0000313" key="2">
    <source>
        <dbReference type="EMBL" id="QHQ37967.1"/>
    </source>
</evidence>
<gene>
    <name evidence="2" type="ORF">GTQ55_02445</name>
    <name evidence="1" type="ORF">HNQ53_001485</name>
</gene>